<evidence type="ECO:0000256" key="1">
    <source>
        <dbReference type="SAM" id="MobiDB-lite"/>
    </source>
</evidence>
<organism evidence="4 5">
    <name type="scientific">Seohaeicola nanhaiensis</name>
    <dbReference type="NCBI Taxonomy" id="1387282"/>
    <lineage>
        <taxon>Bacteria</taxon>
        <taxon>Pseudomonadati</taxon>
        <taxon>Pseudomonadota</taxon>
        <taxon>Alphaproteobacteria</taxon>
        <taxon>Rhodobacterales</taxon>
        <taxon>Roseobacteraceae</taxon>
        <taxon>Seohaeicola</taxon>
    </lineage>
</organism>
<sequence>MGIFDFLSGEFIDVIHWVDDTRDTMVWRFERHGHEIKYGAKLTVREGQAAVFIHEGQLADVFTPGLYMLETNNMPIMTTLQHWDHGFKSPFKSEIYFVNTTRFNDLKWGTKNPIIARDPEFGPVRLRSFGTFSMRVTDPGRFMTEIVGTDGEFTADEISFQIRNIIVQEFSRVIAGSGIPVLDMAANTADLGKIIAKAISETIAGYGLTIPELYIENISLPPAVEAALDKRTSMGMVGDLGKYTQFSAAEAMTAAAANPSGGGMAAGLGAGMGMAMGSQMAQGGPWGAPHQPQPGPWGQSPTHSAPPAPPPPPVEHVWHIAENGQTSGPFSKASMGRMVTDGKLTRDSLVWTAGQDGWKPAGEVTELVHLFTIMPPPPPPPAP</sequence>
<dbReference type="InterPro" id="IPR033880">
    <property type="entry name" value="SPFH_YdjI"/>
</dbReference>
<dbReference type="RefSeq" id="WP_380718055.1">
    <property type="nucleotide sequence ID" value="NZ_JBHSGI010000016.1"/>
</dbReference>
<evidence type="ECO:0000313" key="4">
    <source>
        <dbReference type="EMBL" id="MFC4669623.1"/>
    </source>
</evidence>
<feature type="domain" description="GYF" evidence="3">
    <location>
        <begin position="318"/>
        <end position="367"/>
    </location>
</feature>
<gene>
    <name evidence="4" type="ORF">ACFO5X_13755</name>
</gene>
<comment type="caution">
    <text evidence="4">The sequence shown here is derived from an EMBL/GenBank/DDBJ whole genome shotgun (WGS) entry which is preliminary data.</text>
</comment>
<proteinExistence type="predicted"/>
<dbReference type="Pfam" id="PF14237">
    <property type="entry name" value="GYF_2"/>
    <property type="match status" value="1"/>
</dbReference>
<dbReference type="Pfam" id="PF13421">
    <property type="entry name" value="Band_7_1"/>
    <property type="match status" value="1"/>
</dbReference>
<accession>A0ABV9KI31</accession>
<dbReference type="Gene3D" id="3.30.479.30">
    <property type="entry name" value="Band 7 domain"/>
    <property type="match status" value="1"/>
</dbReference>
<evidence type="ECO:0000259" key="2">
    <source>
        <dbReference type="Pfam" id="PF13421"/>
    </source>
</evidence>
<evidence type="ECO:0000259" key="3">
    <source>
        <dbReference type="Pfam" id="PF14237"/>
    </source>
</evidence>
<dbReference type="PANTHER" id="PTHR37826:SF2">
    <property type="entry name" value="ZINC-RIBBON DOMAIN-CONTAINING PROTEIN"/>
    <property type="match status" value="1"/>
</dbReference>
<dbReference type="InterPro" id="IPR025640">
    <property type="entry name" value="GYF_2"/>
</dbReference>
<feature type="domain" description="SPFH" evidence="2">
    <location>
        <begin position="26"/>
        <end position="235"/>
    </location>
</feature>
<feature type="compositionally biased region" description="Pro residues" evidence="1">
    <location>
        <begin position="304"/>
        <end position="314"/>
    </location>
</feature>
<dbReference type="Proteomes" id="UP001595973">
    <property type="component" value="Unassembled WGS sequence"/>
</dbReference>
<dbReference type="CDD" id="cd03408">
    <property type="entry name" value="SPFH_like_u1"/>
    <property type="match status" value="1"/>
</dbReference>
<protein>
    <submittedName>
        <fullName evidence="4">SPFH domain-containing protein</fullName>
    </submittedName>
</protein>
<reference evidence="5" key="1">
    <citation type="journal article" date="2019" name="Int. J. Syst. Evol. Microbiol.">
        <title>The Global Catalogue of Microorganisms (GCM) 10K type strain sequencing project: providing services to taxonomists for standard genome sequencing and annotation.</title>
        <authorList>
            <consortium name="The Broad Institute Genomics Platform"/>
            <consortium name="The Broad Institute Genome Sequencing Center for Infectious Disease"/>
            <person name="Wu L."/>
            <person name="Ma J."/>
        </authorList>
    </citation>
    <scope>NUCLEOTIDE SEQUENCE [LARGE SCALE GENOMIC DNA]</scope>
    <source>
        <strain evidence="5">CGMCC 4.7283</strain>
    </source>
</reference>
<name>A0ABV9KI31_9RHOB</name>
<dbReference type="PANTHER" id="PTHR37826">
    <property type="entry name" value="FLOTILLIN BAND_7_5 DOMAIN PROTEIN"/>
    <property type="match status" value="1"/>
</dbReference>
<dbReference type="EMBL" id="JBHSGI010000016">
    <property type="protein sequence ID" value="MFC4669623.1"/>
    <property type="molecule type" value="Genomic_DNA"/>
</dbReference>
<evidence type="ECO:0000313" key="5">
    <source>
        <dbReference type="Proteomes" id="UP001595973"/>
    </source>
</evidence>
<dbReference type="InterPro" id="IPR036013">
    <property type="entry name" value="Band_7/SPFH_dom_sf"/>
</dbReference>
<dbReference type="SUPFAM" id="SSF117892">
    <property type="entry name" value="Band 7/SPFH domain"/>
    <property type="match status" value="1"/>
</dbReference>
<keyword evidence="5" id="KW-1185">Reference proteome</keyword>
<feature type="region of interest" description="Disordered" evidence="1">
    <location>
        <begin position="279"/>
        <end position="317"/>
    </location>
</feature>